<dbReference type="InterPro" id="IPR004101">
    <property type="entry name" value="Mur_ligase_C"/>
</dbReference>
<accession>A0A6C0FV77</accession>
<keyword evidence="4 10" id="KW-0547">Nucleotide-binding</keyword>
<dbReference type="RefSeq" id="WP_162354919.1">
    <property type="nucleotide sequence ID" value="NZ_CP048209.1"/>
</dbReference>
<reference evidence="14 15" key="1">
    <citation type="submission" date="2020-01" db="EMBL/GenBank/DDBJ databases">
        <title>Paenibacillus sp. nov., isolated from tomato rhizosphere.</title>
        <authorList>
            <person name="Weon H.-Y."/>
            <person name="Lee S.A."/>
        </authorList>
    </citation>
    <scope>NUCLEOTIDE SEQUENCE [LARGE SCALE GENOMIC DNA]</scope>
    <source>
        <strain evidence="14 15">12200R-189</strain>
    </source>
</reference>
<dbReference type="Gene3D" id="3.90.190.20">
    <property type="entry name" value="Mur ligase, C-terminal domain"/>
    <property type="match status" value="1"/>
</dbReference>
<dbReference type="HAMAP" id="MF_02019">
    <property type="entry name" value="MurF"/>
    <property type="match status" value="1"/>
</dbReference>
<dbReference type="EMBL" id="CP048209">
    <property type="protein sequence ID" value="QHT58849.1"/>
    <property type="molecule type" value="Genomic_DNA"/>
</dbReference>
<comment type="function">
    <text evidence="10 11">Involved in cell wall formation. Catalyzes the final step in the synthesis of UDP-N-acetylmuramoyl-pentapeptide, the precursor of murein.</text>
</comment>
<evidence type="ECO:0000256" key="7">
    <source>
        <dbReference type="ARBA" id="ARBA00022984"/>
    </source>
</evidence>
<gene>
    <name evidence="10" type="primary">murF</name>
    <name evidence="14" type="ORF">GXP70_01865</name>
</gene>
<dbReference type="PANTHER" id="PTHR43024">
    <property type="entry name" value="UDP-N-ACETYLMURAMOYL-TRIPEPTIDE--D-ALANYL-D-ALANINE LIGASE"/>
    <property type="match status" value="1"/>
</dbReference>
<protein>
    <recommendedName>
        <fullName evidence="10 11">UDP-N-acetylmuramoyl-tripeptide--D-alanyl-D-alanine ligase</fullName>
        <ecNumber evidence="10 11">6.3.2.10</ecNumber>
    </recommendedName>
    <alternativeName>
        <fullName evidence="10">D-alanyl-D-alanine-adding enzyme</fullName>
    </alternativeName>
</protein>
<keyword evidence="7 10" id="KW-0573">Peptidoglycan synthesis</keyword>
<dbReference type="GO" id="GO:0051301">
    <property type="term" value="P:cell division"/>
    <property type="evidence" value="ECO:0007669"/>
    <property type="project" value="UniProtKB-KW"/>
</dbReference>
<dbReference type="Proteomes" id="UP000476064">
    <property type="component" value="Chromosome"/>
</dbReference>
<comment type="pathway">
    <text evidence="10 11">Cell wall biogenesis; peptidoglycan biosynthesis.</text>
</comment>
<dbReference type="PANTHER" id="PTHR43024:SF1">
    <property type="entry name" value="UDP-N-ACETYLMURAMOYL-TRIPEPTIDE--D-ALANYL-D-ALANINE LIGASE"/>
    <property type="match status" value="1"/>
</dbReference>
<dbReference type="GO" id="GO:0047480">
    <property type="term" value="F:UDP-N-acetylmuramoyl-tripeptide-D-alanyl-D-alanine ligase activity"/>
    <property type="evidence" value="ECO:0007669"/>
    <property type="project" value="UniProtKB-UniRule"/>
</dbReference>
<proteinExistence type="inferred from homology"/>
<evidence type="ECO:0000259" key="13">
    <source>
        <dbReference type="Pfam" id="PF08245"/>
    </source>
</evidence>
<dbReference type="GO" id="GO:0009252">
    <property type="term" value="P:peptidoglycan biosynthetic process"/>
    <property type="evidence" value="ECO:0007669"/>
    <property type="project" value="UniProtKB-UniRule"/>
</dbReference>
<evidence type="ECO:0000256" key="4">
    <source>
        <dbReference type="ARBA" id="ARBA00022741"/>
    </source>
</evidence>
<keyword evidence="1 10" id="KW-0963">Cytoplasm</keyword>
<evidence type="ECO:0000256" key="5">
    <source>
        <dbReference type="ARBA" id="ARBA00022840"/>
    </source>
</evidence>
<keyword evidence="2 10" id="KW-0436">Ligase</keyword>
<keyword evidence="3 10" id="KW-0132">Cell division</keyword>
<evidence type="ECO:0000256" key="9">
    <source>
        <dbReference type="ARBA" id="ARBA00023316"/>
    </source>
</evidence>
<sequence length="468" mass="50203">MIKRTLGEISSMAGGIPAVPGSANVGIQGVSIDTRTLRAGSLFVPIVRIDDGHNYVRKAFEEGAAASLWQADHGPAPEGYPVIVVENTLSALQRLARSYRERLGCTVIGITGSNGKTTVKDMAASLLSSAFRVHKTQGNFNGEYGLPLTLLSVREDAEIVVLEMGMSQAGEMRALSEIARPDIGVITMIGVSHLSNLGSREGIAAAKLELLAGLNPDGALLINGDEPLLTGPLAGMDLPETLSVIRFGESSANDYYPLTIDPQPSGYSFTLNDSEMLYSVPLLGRHNVLNAIAAIAVADRFRIARQDIQSGLLRLEVTGMRMERILSPNGFLIINDAWNASPVSMKAAIDAVSDLEGFRRKVLVLGDMLELGGQEVEFHEAVGRSIDRTKINAVLTFGTVSRHLSGVLAASQFDGVLQHFTSKEELISACRRLLRPNDVVLVKGSRSLRLEEVCDALTKPWPGADPKP</sequence>
<keyword evidence="8 10" id="KW-0131">Cell cycle</keyword>
<evidence type="ECO:0000259" key="12">
    <source>
        <dbReference type="Pfam" id="PF02875"/>
    </source>
</evidence>
<comment type="catalytic activity">
    <reaction evidence="10 11">
        <text>D-alanyl-D-alanine + UDP-N-acetyl-alpha-D-muramoyl-L-alanyl-gamma-D-glutamyl-meso-2,6-diaminopimelate + ATP = UDP-N-acetyl-alpha-D-muramoyl-L-alanyl-gamma-D-glutamyl-meso-2,6-diaminopimeloyl-D-alanyl-D-alanine + ADP + phosphate + H(+)</text>
        <dbReference type="Rhea" id="RHEA:28374"/>
        <dbReference type="ChEBI" id="CHEBI:15378"/>
        <dbReference type="ChEBI" id="CHEBI:30616"/>
        <dbReference type="ChEBI" id="CHEBI:43474"/>
        <dbReference type="ChEBI" id="CHEBI:57822"/>
        <dbReference type="ChEBI" id="CHEBI:61386"/>
        <dbReference type="ChEBI" id="CHEBI:83905"/>
        <dbReference type="ChEBI" id="CHEBI:456216"/>
        <dbReference type="EC" id="6.3.2.10"/>
    </reaction>
</comment>
<dbReference type="UniPathway" id="UPA00219"/>
<evidence type="ECO:0000256" key="8">
    <source>
        <dbReference type="ARBA" id="ARBA00023306"/>
    </source>
</evidence>
<evidence type="ECO:0000256" key="3">
    <source>
        <dbReference type="ARBA" id="ARBA00022618"/>
    </source>
</evidence>
<comment type="similarity">
    <text evidence="10">Belongs to the MurCDEF family. MurF subfamily.</text>
</comment>
<dbReference type="InterPro" id="IPR036615">
    <property type="entry name" value="Mur_ligase_C_dom_sf"/>
</dbReference>
<dbReference type="InterPro" id="IPR051046">
    <property type="entry name" value="MurCDEF_CellWall_CoF430Synth"/>
</dbReference>
<dbReference type="EC" id="6.3.2.10" evidence="10 11"/>
<dbReference type="SUPFAM" id="SSF63418">
    <property type="entry name" value="MurE/MurF N-terminal domain"/>
    <property type="match status" value="1"/>
</dbReference>
<dbReference type="Pfam" id="PF02875">
    <property type="entry name" value="Mur_ligase_C"/>
    <property type="match status" value="1"/>
</dbReference>
<keyword evidence="6 10" id="KW-0133">Cell shape</keyword>
<evidence type="ECO:0000256" key="11">
    <source>
        <dbReference type="RuleBase" id="RU004136"/>
    </source>
</evidence>
<evidence type="ECO:0000256" key="1">
    <source>
        <dbReference type="ARBA" id="ARBA00022490"/>
    </source>
</evidence>
<dbReference type="NCBIfam" id="TIGR01143">
    <property type="entry name" value="murF"/>
    <property type="match status" value="1"/>
</dbReference>
<dbReference type="Gene3D" id="3.40.1190.10">
    <property type="entry name" value="Mur-like, catalytic domain"/>
    <property type="match status" value="1"/>
</dbReference>
<evidence type="ECO:0000313" key="15">
    <source>
        <dbReference type="Proteomes" id="UP000476064"/>
    </source>
</evidence>
<dbReference type="InterPro" id="IPR013221">
    <property type="entry name" value="Mur_ligase_cen"/>
</dbReference>
<dbReference type="InterPro" id="IPR005863">
    <property type="entry name" value="UDP-N-AcMur_synth"/>
</dbReference>
<evidence type="ECO:0000256" key="6">
    <source>
        <dbReference type="ARBA" id="ARBA00022960"/>
    </source>
</evidence>
<dbReference type="InterPro" id="IPR036565">
    <property type="entry name" value="Mur-like_cat_sf"/>
</dbReference>
<feature type="binding site" evidence="10">
    <location>
        <begin position="112"/>
        <end position="118"/>
    </location>
    <ligand>
        <name>ATP</name>
        <dbReference type="ChEBI" id="CHEBI:30616"/>
    </ligand>
</feature>
<evidence type="ECO:0000256" key="10">
    <source>
        <dbReference type="HAMAP-Rule" id="MF_02019"/>
    </source>
</evidence>
<dbReference type="GO" id="GO:0071555">
    <property type="term" value="P:cell wall organization"/>
    <property type="evidence" value="ECO:0007669"/>
    <property type="project" value="UniProtKB-KW"/>
</dbReference>
<dbReference type="GO" id="GO:0005737">
    <property type="term" value="C:cytoplasm"/>
    <property type="evidence" value="ECO:0007669"/>
    <property type="project" value="UniProtKB-SubCell"/>
</dbReference>
<dbReference type="SUPFAM" id="SSF53623">
    <property type="entry name" value="MurD-like peptide ligases, catalytic domain"/>
    <property type="match status" value="1"/>
</dbReference>
<keyword evidence="9 10" id="KW-0961">Cell wall biogenesis/degradation</keyword>
<dbReference type="InterPro" id="IPR035911">
    <property type="entry name" value="MurE/MurF_N"/>
</dbReference>
<feature type="domain" description="Mur ligase central" evidence="13">
    <location>
        <begin position="110"/>
        <end position="298"/>
    </location>
</feature>
<dbReference type="SUPFAM" id="SSF53244">
    <property type="entry name" value="MurD-like peptide ligases, peptide-binding domain"/>
    <property type="match status" value="1"/>
</dbReference>
<keyword evidence="15" id="KW-1185">Reference proteome</keyword>
<dbReference type="Gene3D" id="3.40.1390.10">
    <property type="entry name" value="MurE/MurF, N-terminal domain"/>
    <property type="match status" value="1"/>
</dbReference>
<dbReference type="KEGG" id="plyc:GXP70_01865"/>
<keyword evidence="5 10" id="KW-0067">ATP-binding</keyword>
<dbReference type="Pfam" id="PF08245">
    <property type="entry name" value="Mur_ligase_M"/>
    <property type="match status" value="1"/>
</dbReference>
<evidence type="ECO:0000256" key="2">
    <source>
        <dbReference type="ARBA" id="ARBA00022598"/>
    </source>
</evidence>
<dbReference type="AlphaFoldDB" id="A0A6C0FV77"/>
<evidence type="ECO:0000313" key="14">
    <source>
        <dbReference type="EMBL" id="QHT58849.1"/>
    </source>
</evidence>
<name>A0A6C0FV77_9BACL</name>
<feature type="domain" description="Mur ligase C-terminal" evidence="12">
    <location>
        <begin position="320"/>
        <end position="446"/>
    </location>
</feature>
<comment type="subcellular location">
    <subcellularLocation>
        <location evidence="10 11">Cytoplasm</location>
    </subcellularLocation>
</comment>
<dbReference type="GO" id="GO:0008360">
    <property type="term" value="P:regulation of cell shape"/>
    <property type="evidence" value="ECO:0007669"/>
    <property type="project" value="UniProtKB-KW"/>
</dbReference>
<organism evidence="14 15">
    <name type="scientific">Paenibacillus lycopersici</name>
    <dbReference type="NCBI Taxonomy" id="2704462"/>
    <lineage>
        <taxon>Bacteria</taxon>
        <taxon>Bacillati</taxon>
        <taxon>Bacillota</taxon>
        <taxon>Bacilli</taxon>
        <taxon>Bacillales</taxon>
        <taxon>Paenibacillaceae</taxon>
        <taxon>Paenibacillus</taxon>
    </lineage>
</organism>
<dbReference type="GO" id="GO:0005524">
    <property type="term" value="F:ATP binding"/>
    <property type="evidence" value="ECO:0007669"/>
    <property type="project" value="UniProtKB-UniRule"/>
</dbReference>